<reference evidence="1" key="1">
    <citation type="submission" date="2017-08" db="EMBL/GenBank/DDBJ databases">
        <title>Real-time genomic and epidemiological investigation of a multi-institutional outbreak of KPC-producing Enterobacteriaceae reveals complex transmission dynamics and informs management responses.</title>
        <authorList>
            <person name="Kwong J.C."/>
            <person name="Lane C."/>
            <person name="Romanes F."/>
            <person name="Goncalves da Silva A."/>
            <person name="Easton M."/>
            <person name="Cronin K."/>
            <person name="Waters M.J."/>
            <person name="Tomita T."/>
            <person name="Stevens K."/>
            <person name="Schultz M.B."/>
            <person name="Baines S.L."/>
            <person name="Sherry N.L."/>
            <person name="Carter G."/>
            <person name="Mu A."/>
            <person name="Sait M."/>
            <person name="Ballard S.A."/>
            <person name="Seemann T."/>
            <person name="Stinear T.P."/>
            <person name="Howden B.P."/>
        </authorList>
    </citation>
    <scope>NUCLEOTIDE SEQUENCE</scope>
    <source>
        <strain evidence="1">AUSMDU00008141</strain>
    </source>
</reference>
<organism evidence="1 2">
    <name type="scientific">Citrobacter farmeri</name>
    <dbReference type="NCBI Taxonomy" id="67824"/>
    <lineage>
        <taxon>Bacteria</taxon>
        <taxon>Pseudomonadati</taxon>
        <taxon>Pseudomonadota</taxon>
        <taxon>Gammaproteobacteria</taxon>
        <taxon>Enterobacterales</taxon>
        <taxon>Enterobacteriaceae</taxon>
        <taxon>Citrobacter</taxon>
    </lineage>
</organism>
<keyword evidence="2" id="KW-1185">Reference proteome</keyword>
<evidence type="ECO:0000313" key="1">
    <source>
        <dbReference type="EMBL" id="AST81140.1"/>
    </source>
</evidence>
<protein>
    <submittedName>
        <fullName evidence="1">Uncharacterized protein</fullName>
    </submittedName>
</protein>
<name>A0ACA8D9V7_9ENTR</name>
<proteinExistence type="predicted"/>
<dbReference type="Proteomes" id="UP000215286">
    <property type="component" value="Chromosome"/>
</dbReference>
<evidence type="ECO:0000313" key="2">
    <source>
        <dbReference type="Proteomes" id="UP000215286"/>
    </source>
</evidence>
<dbReference type="EMBL" id="CP022695">
    <property type="protein sequence ID" value="AST81140.1"/>
    <property type="molecule type" value="Genomic_DNA"/>
</dbReference>
<accession>A0ACA8D9V7</accession>
<sequence>MAHILLSGTYKSNNFSCAFIVCTLHVQLVCKNGKKSVLSTDKSVCGGSGYTMKKIDGYRRGMRNRKRDTEE</sequence>
<gene>
    <name evidence="1" type="ORF">CI104_19680</name>
</gene>